<keyword evidence="2" id="KW-0812">Transmembrane</keyword>
<proteinExistence type="predicted"/>
<reference evidence="4" key="2">
    <citation type="submission" date="2020-09" db="EMBL/GenBank/DDBJ databases">
        <authorList>
            <person name="Sun Q."/>
            <person name="Zhou Y."/>
        </authorList>
    </citation>
    <scope>NUCLEOTIDE SEQUENCE</scope>
    <source>
        <strain evidence="4">CGMCC 4.7430</strain>
    </source>
</reference>
<keyword evidence="2" id="KW-1133">Transmembrane helix</keyword>
<accession>A0A918E3Z0</accession>
<evidence type="ECO:0000256" key="2">
    <source>
        <dbReference type="SAM" id="Phobius"/>
    </source>
</evidence>
<keyword evidence="2" id="KW-0472">Membrane</keyword>
<protein>
    <recommendedName>
        <fullName evidence="3">NERD domain-containing protein</fullName>
    </recommendedName>
</protein>
<gene>
    <name evidence="4" type="ORF">GCM10012278_09760</name>
</gene>
<name>A0A918E3Z0_9ACTN</name>
<comment type="caution">
    <text evidence="4">The sequence shown here is derived from an EMBL/GenBank/DDBJ whole genome shotgun (WGS) entry which is preliminary data.</text>
</comment>
<feature type="domain" description="NERD" evidence="3">
    <location>
        <begin position="115"/>
        <end position="226"/>
    </location>
</feature>
<dbReference type="EMBL" id="BMNK01000001">
    <property type="protein sequence ID" value="GGP02455.1"/>
    <property type="molecule type" value="Genomic_DNA"/>
</dbReference>
<dbReference type="Pfam" id="PF08378">
    <property type="entry name" value="NERD"/>
    <property type="match status" value="1"/>
</dbReference>
<feature type="region of interest" description="Disordered" evidence="1">
    <location>
        <begin position="1"/>
        <end position="38"/>
    </location>
</feature>
<keyword evidence="5" id="KW-1185">Reference proteome</keyword>
<organism evidence="4 5">
    <name type="scientific">Nonomuraea glycinis</name>
    <dbReference type="NCBI Taxonomy" id="2047744"/>
    <lineage>
        <taxon>Bacteria</taxon>
        <taxon>Bacillati</taxon>
        <taxon>Actinomycetota</taxon>
        <taxon>Actinomycetes</taxon>
        <taxon>Streptosporangiales</taxon>
        <taxon>Streptosporangiaceae</taxon>
        <taxon>Nonomuraea</taxon>
    </lineage>
</organism>
<dbReference type="InterPro" id="IPR011528">
    <property type="entry name" value="NERD"/>
</dbReference>
<dbReference type="PROSITE" id="PS50965">
    <property type="entry name" value="NERD"/>
    <property type="match status" value="1"/>
</dbReference>
<dbReference type="Proteomes" id="UP000660745">
    <property type="component" value="Unassembled WGS sequence"/>
</dbReference>
<feature type="transmembrane region" description="Helical" evidence="2">
    <location>
        <begin position="64"/>
        <end position="82"/>
    </location>
</feature>
<evidence type="ECO:0000313" key="4">
    <source>
        <dbReference type="EMBL" id="GGP02455.1"/>
    </source>
</evidence>
<reference evidence="4" key="1">
    <citation type="journal article" date="2014" name="Int. J. Syst. Evol. Microbiol.">
        <title>Complete genome sequence of Corynebacterium casei LMG S-19264T (=DSM 44701T), isolated from a smear-ripened cheese.</title>
        <authorList>
            <consortium name="US DOE Joint Genome Institute (JGI-PGF)"/>
            <person name="Walter F."/>
            <person name="Albersmeier A."/>
            <person name="Kalinowski J."/>
            <person name="Ruckert C."/>
        </authorList>
    </citation>
    <scope>NUCLEOTIDE SEQUENCE</scope>
    <source>
        <strain evidence="4">CGMCC 4.7430</strain>
    </source>
</reference>
<dbReference type="AlphaFoldDB" id="A0A918E3Z0"/>
<sequence length="280" mass="31171">MSCVDSDPQREDGHNTSPIWVSDRPEGEQAAASAAKPSAPITTYAPMERASLRDLMQQPRFRRLGSRALVALAVGVVVGFLVSDWRLGVTAAIVAAILDTVYRARSNSTVPAWRRASVAERRTEAQLRRLERNGYRTLHARAIPGSEAQIDHLVVGPTGVYAVDSEKWDKRLPVRVQMGKKLFHGPFDMKPRITEAKWEASQASELITKSFGREISVVPSLAIYGPPVPWKIMTIRGVDVYEGARARRWITKRERALTDAEIDRIYEIAAQVLPARYGEG</sequence>
<evidence type="ECO:0000259" key="3">
    <source>
        <dbReference type="PROSITE" id="PS50965"/>
    </source>
</evidence>
<evidence type="ECO:0000313" key="5">
    <source>
        <dbReference type="Proteomes" id="UP000660745"/>
    </source>
</evidence>
<evidence type="ECO:0000256" key="1">
    <source>
        <dbReference type="SAM" id="MobiDB-lite"/>
    </source>
</evidence>